<sequence>MFALAAQFLATGLLTMGRISGAVHFVRDDAPGGGVNISTLNKSLNATGGTGQVAAAGTLEPFGGIGVGCGINWNSNDSYGGGLQAGSKDFGLGGGAEIKADSLSYGAGIGLNGGNATANFQLSAMTKGSFRFTFDSTEKFACSSKFENGTYSIDCHSEESQPYHG</sequence>
<evidence type="ECO:0000313" key="3">
    <source>
        <dbReference type="Proteomes" id="UP000073492"/>
    </source>
</evidence>
<organism evidence="2 3">
    <name type="scientific">Pseudocercospora musae</name>
    <dbReference type="NCBI Taxonomy" id="113226"/>
    <lineage>
        <taxon>Eukaryota</taxon>
        <taxon>Fungi</taxon>
        <taxon>Dikarya</taxon>
        <taxon>Ascomycota</taxon>
        <taxon>Pezizomycotina</taxon>
        <taxon>Dothideomycetes</taxon>
        <taxon>Dothideomycetidae</taxon>
        <taxon>Mycosphaerellales</taxon>
        <taxon>Mycosphaerellaceae</taxon>
        <taxon>Pseudocercospora</taxon>
    </lineage>
</organism>
<proteinExistence type="predicted"/>
<evidence type="ECO:0000256" key="1">
    <source>
        <dbReference type="SAM" id="SignalP"/>
    </source>
</evidence>
<reference evidence="2 3" key="1">
    <citation type="submission" date="2015-07" db="EMBL/GenBank/DDBJ databases">
        <title>Comparative genomics of the Sigatoka disease complex on banana suggests a link between parallel evolutionary changes in Pseudocercospora fijiensis and Pseudocercospora eumusae and increased virulence on the banana host.</title>
        <authorList>
            <person name="Chang T.-C."/>
            <person name="Salvucci A."/>
            <person name="Crous P.W."/>
            <person name="Stergiopoulos I."/>
        </authorList>
    </citation>
    <scope>NUCLEOTIDE SEQUENCE [LARGE SCALE GENOMIC DNA]</scope>
    <source>
        <strain evidence="2 3">CBS 116634</strain>
    </source>
</reference>
<protein>
    <submittedName>
        <fullName evidence="2">Uncharacterized protein</fullName>
    </submittedName>
</protein>
<dbReference type="OrthoDB" id="3648350at2759"/>
<dbReference type="AlphaFoldDB" id="A0A139IFC2"/>
<evidence type="ECO:0000313" key="2">
    <source>
        <dbReference type="EMBL" id="KXT13467.1"/>
    </source>
</evidence>
<name>A0A139IFC2_9PEZI</name>
<feature type="chain" id="PRO_5007297387" evidence="1">
    <location>
        <begin position="22"/>
        <end position="165"/>
    </location>
</feature>
<keyword evidence="3" id="KW-1185">Reference proteome</keyword>
<gene>
    <name evidence="2" type="ORF">AC579_4237</name>
</gene>
<feature type="signal peptide" evidence="1">
    <location>
        <begin position="1"/>
        <end position="21"/>
    </location>
</feature>
<dbReference type="EMBL" id="LFZO01000117">
    <property type="protein sequence ID" value="KXT13467.1"/>
    <property type="molecule type" value="Genomic_DNA"/>
</dbReference>
<dbReference type="STRING" id="113226.A0A139IFC2"/>
<accession>A0A139IFC2</accession>
<dbReference type="Proteomes" id="UP000073492">
    <property type="component" value="Unassembled WGS sequence"/>
</dbReference>
<keyword evidence="1" id="KW-0732">Signal</keyword>
<comment type="caution">
    <text evidence="2">The sequence shown here is derived from an EMBL/GenBank/DDBJ whole genome shotgun (WGS) entry which is preliminary data.</text>
</comment>